<reference evidence="2 3" key="1">
    <citation type="journal article" date="2019" name="ISME J.">
        <title>Candidatus Macondimonas diazotrophica, a novel gammaproteobacterial genus dominating crude-oil-contaminated coastal sediments.</title>
        <authorList>
            <person name="Karthikeyan S."/>
            <person name="Konstantinidis K."/>
        </authorList>
    </citation>
    <scope>NUCLEOTIDE SEQUENCE [LARGE SCALE GENOMIC DNA]</scope>
    <source>
        <strain evidence="2 3">KTK01</strain>
    </source>
</reference>
<dbReference type="PROSITE" id="PS50075">
    <property type="entry name" value="CARRIER"/>
    <property type="match status" value="1"/>
</dbReference>
<dbReference type="OrthoDB" id="9810922at2"/>
<comment type="caution">
    <text evidence="2">The sequence shown here is derived from an EMBL/GenBank/DDBJ whole genome shotgun (WGS) entry which is preliminary data.</text>
</comment>
<organism evidence="2 3">
    <name type="scientific">Candidatus Macondimonas diazotrophica</name>
    <dbReference type="NCBI Taxonomy" id="2305248"/>
    <lineage>
        <taxon>Bacteria</taxon>
        <taxon>Pseudomonadati</taxon>
        <taxon>Pseudomonadota</taxon>
        <taxon>Gammaproteobacteria</taxon>
        <taxon>Chromatiales</taxon>
        <taxon>Ectothiorhodospiraceae</taxon>
        <taxon>Candidatus Macondimonas</taxon>
    </lineage>
</organism>
<dbReference type="InterPro" id="IPR036736">
    <property type="entry name" value="ACP-like_sf"/>
</dbReference>
<dbReference type="EMBL" id="SRIO01000001">
    <property type="protein sequence ID" value="TFZ84110.1"/>
    <property type="molecule type" value="Genomic_DNA"/>
</dbReference>
<dbReference type="Pfam" id="PF00550">
    <property type="entry name" value="PP-binding"/>
    <property type="match status" value="1"/>
</dbReference>
<evidence type="ECO:0000259" key="1">
    <source>
        <dbReference type="PROSITE" id="PS50075"/>
    </source>
</evidence>
<dbReference type="Proteomes" id="UP000297890">
    <property type="component" value="Unassembled WGS sequence"/>
</dbReference>
<dbReference type="AlphaFoldDB" id="A0A4Z0FEF2"/>
<feature type="domain" description="Carrier" evidence="1">
    <location>
        <begin position="4"/>
        <end position="80"/>
    </location>
</feature>
<dbReference type="InterPro" id="IPR009081">
    <property type="entry name" value="PP-bd_ACP"/>
</dbReference>
<accession>A0A4Z0FEF2</accession>
<evidence type="ECO:0000313" key="3">
    <source>
        <dbReference type="Proteomes" id="UP000297890"/>
    </source>
</evidence>
<evidence type="ECO:0000313" key="2">
    <source>
        <dbReference type="EMBL" id="TFZ84110.1"/>
    </source>
</evidence>
<keyword evidence="3" id="KW-1185">Reference proteome</keyword>
<proteinExistence type="predicted"/>
<dbReference type="Gene3D" id="1.10.1200.10">
    <property type="entry name" value="ACP-like"/>
    <property type="match status" value="1"/>
</dbReference>
<dbReference type="RefSeq" id="WP_135280470.1">
    <property type="nucleotide sequence ID" value="NZ_SRIO01000001.1"/>
</dbReference>
<gene>
    <name evidence="2" type="ORF">E4680_00790</name>
</gene>
<protein>
    <submittedName>
        <fullName evidence="2">Acyl carrier protein</fullName>
    </submittedName>
</protein>
<dbReference type="SUPFAM" id="SSF47336">
    <property type="entry name" value="ACP-like"/>
    <property type="match status" value="1"/>
</dbReference>
<sequence>MNRDDIQSRLTQILATIAPEMDPAALDPTLDLREQLDIDSMDLLNFITAIHKQLGVNIPEADYPRLTSLAACVDYVAERR</sequence>
<name>A0A4Z0FEF2_9GAMM</name>